<dbReference type="AlphaFoldDB" id="A0A8H3R3E9"/>
<gene>
    <name evidence="1" type="ORF">RCL2_002783100</name>
</gene>
<evidence type="ECO:0000313" key="2">
    <source>
        <dbReference type="Proteomes" id="UP000615446"/>
    </source>
</evidence>
<comment type="caution">
    <text evidence="1">The sequence shown here is derived from an EMBL/GenBank/DDBJ whole genome shotgun (WGS) entry which is preliminary data.</text>
</comment>
<reference evidence="1" key="1">
    <citation type="submission" date="2019-10" db="EMBL/GenBank/DDBJ databases">
        <title>Conservation and host-specific expression of non-tandemly repeated heterogenous ribosome RNA gene in arbuscular mycorrhizal fungi.</title>
        <authorList>
            <person name="Maeda T."/>
            <person name="Kobayashi Y."/>
            <person name="Nakagawa T."/>
            <person name="Ezawa T."/>
            <person name="Yamaguchi K."/>
            <person name="Bino T."/>
            <person name="Nishimoto Y."/>
            <person name="Shigenobu S."/>
            <person name="Kawaguchi M."/>
        </authorList>
    </citation>
    <scope>NUCLEOTIDE SEQUENCE</scope>
    <source>
        <strain evidence="1">HR1</strain>
    </source>
</reference>
<organism evidence="1 2">
    <name type="scientific">Rhizophagus clarus</name>
    <dbReference type="NCBI Taxonomy" id="94130"/>
    <lineage>
        <taxon>Eukaryota</taxon>
        <taxon>Fungi</taxon>
        <taxon>Fungi incertae sedis</taxon>
        <taxon>Mucoromycota</taxon>
        <taxon>Glomeromycotina</taxon>
        <taxon>Glomeromycetes</taxon>
        <taxon>Glomerales</taxon>
        <taxon>Glomeraceae</taxon>
        <taxon>Rhizophagus</taxon>
    </lineage>
</organism>
<accession>A0A8H3R3E9</accession>
<dbReference type="OrthoDB" id="2441256at2759"/>
<proteinExistence type="predicted"/>
<protein>
    <submittedName>
        <fullName evidence="1">Uncharacterized protein</fullName>
    </submittedName>
</protein>
<name>A0A8H3R3E9_9GLOM</name>
<sequence>MNRIDPSKCLIKGNDIWNLAIIDNIDFKEKTFKFSNIYDITRGSFHATLQIAFQIKLLIEAETRSEQIIELTAETNQIKEYQISTQISTDLSDYFL</sequence>
<evidence type="ECO:0000313" key="1">
    <source>
        <dbReference type="EMBL" id="GET01423.1"/>
    </source>
</evidence>
<dbReference type="Proteomes" id="UP000615446">
    <property type="component" value="Unassembled WGS sequence"/>
</dbReference>
<dbReference type="EMBL" id="BLAL01000300">
    <property type="protein sequence ID" value="GET01423.1"/>
    <property type="molecule type" value="Genomic_DNA"/>
</dbReference>